<proteinExistence type="predicted"/>
<comment type="caution">
    <text evidence="3">The sequence shown here is derived from an EMBL/GenBank/DDBJ whole genome shotgun (WGS) entry which is preliminary data.</text>
</comment>
<dbReference type="EMBL" id="RBXP01000011">
    <property type="protein sequence ID" value="RKT60762.1"/>
    <property type="molecule type" value="Genomic_DNA"/>
</dbReference>
<feature type="domain" description="Nitrate/nitrite sensing protein" evidence="2">
    <location>
        <begin position="44"/>
        <end position="265"/>
    </location>
</feature>
<keyword evidence="1" id="KW-0812">Transmembrane</keyword>
<keyword evidence="4" id="KW-1185">Reference proteome</keyword>
<feature type="transmembrane region" description="Helical" evidence="1">
    <location>
        <begin position="6"/>
        <end position="21"/>
    </location>
</feature>
<protein>
    <submittedName>
        <fullName evidence="3">Nitrate/nitrite sensing protein</fullName>
    </submittedName>
</protein>
<evidence type="ECO:0000259" key="2">
    <source>
        <dbReference type="Pfam" id="PF08376"/>
    </source>
</evidence>
<evidence type="ECO:0000313" key="3">
    <source>
        <dbReference type="EMBL" id="RKT60762.1"/>
    </source>
</evidence>
<organism evidence="3 4">
    <name type="scientific">Azonexus fungiphilus</name>
    <dbReference type="NCBI Taxonomy" id="146940"/>
    <lineage>
        <taxon>Bacteria</taxon>
        <taxon>Pseudomonadati</taxon>
        <taxon>Pseudomonadota</taxon>
        <taxon>Betaproteobacteria</taxon>
        <taxon>Rhodocyclales</taxon>
        <taxon>Azonexaceae</taxon>
        <taxon>Azonexus</taxon>
    </lineage>
</organism>
<dbReference type="AlphaFoldDB" id="A0A495WGD8"/>
<sequence length="293" mass="31519">MNWIVYLLPALALPAAIFFLWRRRRAGNASPAHGLEACRLLLALLAGFQQHRGMSTAWLAGDRSFASRLDGKAGEIGALLQALRPLARHESDRPHPCLTVNELALFVHRWSSLRETLAGRSVDQSIAEHSQLVEQLLRWLAAFGEARVEPLLAGRDAHAAVRNYAARLPALTECLGQARAVGLGVATRGRCPAVARVRLMFLIARAETLLDQAVAGSPPCRHGERAGLAVRHMLQLVRQRLLGAGGVDIGAERYFADATLAVDAVFAWISESGRQLAAAAPAADPGLRPVPAG</sequence>
<keyword evidence="1" id="KW-0472">Membrane</keyword>
<keyword evidence="1" id="KW-1133">Transmembrane helix</keyword>
<dbReference type="InterPro" id="IPR013587">
    <property type="entry name" value="Nitrate/nitrite_sensing"/>
</dbReference>
<name>A0A495WGD8_9RHOO</name>
<evidence type="ECO:0000256" key="1">
    <source>
        <dbReference type="SAM" id="Phobius"/>
    </source>
</evidence>
<gene>
    <name evidence="3" type="ORF">DFR40_0908</name>
</gene>
<evidence type="ECO:0000313" key="4">
    <source>
        <dbReference type="Proteomes" id="UP000270626"/>
    </source>
</evidence>
<accession>A0A495WGD8</accession>
<dbReference type="Proteomes" id="UP000270626">
    <property type="component" value="Unassembled WGS sequence"/>
</dbReference>
<dbReference type="Pfam" id="PF08376">
    <property type="entry name" value="NIT"/>
    <property type="match status" value="1"/>
</dbReference>
<reference evidence="3 4" key="1">
    <citation type="submission" date="2018-10" db="EMBL/GenBank/DDBJ databases">
        <title>Genomic Encyclopedia of Type Strains, Phase IV (KMG-IV): sequencing the most valuable type-strain genomes for metagenomic binning, comparative biology and taxonomic classification.</title>
        <authorList>
            <person name="Goeker M."/>
        </authorList>
    </citation>
    <scope>NUCLEOTIDE SEQUENCE [LARGE SCALE GENOMIC DNA]</scope>
    <source>
        <strain evidence="3 4">DSM 23841</strain>
    </source>
</reference>